<dbReference type="InterPro" id="IPR002893">
    <property type="entry name" value="Znf_MYND"/>
</dbReference>
<keyword evidence="7" id="KW-1185">Reference proteome</keyword>
<evidence type="ECO:0000313" key="6">
    <source>
        <dbReference type="EMBL" id="KAL2058064.1"/>
    </source>
</evidence>
<gene>
    <name evidence="6" type="ORF">ABVK25_001682</name>
</gene>
<evidence type="ECO:0000256" key="3">
    <source>
        <dbReference type="ARBA" id="ARBA00022833"/>
    </source>
</evidence>
<keyword evidence="2 4" id="KW-0863">Zinc-finger</keyword>
<organism evidence="6 7">
    <name type="scientific">Lepraria finkii</name>
    <dbReference type="NCBI Taxonomy" id="1340010"/>
    <lineage>
        <taxon>Eukaryota</taxon>
        <taxon>Fungi</taxon>
        <taxon>Dikarya</taxon>
        <taxon>Ascomycota</taxon>
        <taxon>Pezizomycotina</taxon>
        <taxon>Lecanoromycetes</taxon>
        <taxon>OSLEUM clade</taxon>
        <taxon>Lecanoromycetidae</taxon>
        <taxon>Lecanorales</taxon>
        <taxon>Lecanorineae</taxon>
        <taxon>Stereocaulaceae</taxon>
        <taxon>Lepraria</taxon>
    </lineage>
</organism>
<accession>A0ABR4BJT0</accession>
<dbReference type="SUPFAM" id="SSF144232">
    <property type="entry name" value="HIT/MYND zinc finger-like"/>
    <property type="match status" value="1"/>
</dbReference>
<evidence type="ECO:0000256" key="4">
    <source>
        <dbReference type="PROSITE-ProRule" id="PRU00134"/>
    </source>
</evidence>
<dbReference type="Pfam" id="PF01753">
    <property type="entry name" value="zf-MYND"/>
    <property type="match status" value="1"/>
</dbReference>
<dbReference type="Gene3D" id="1.10.220.160">
    <property type="match status" value="1"/>
</dbReference>
<evidence type="ECO:0000259" key="5">
    <source>
        <dbReference type="PROSITE" id="PS50865"/>
    </source>
</evidence>
<keyword evidence="3" id="KW-0862">Zinc</keyword>
<dbReference type="Gene3D" id="2.170.270.10">
    <property type="entry name" value="SET domain"/>
    <property type="match status" value="1"/>
</dbReference>
<dbReference type="EMBL" id="JBHFEH010000003">
    <property type="protein sequence ID" value="KAL2058064.1"/>
    <property type="molecule type" value="Genomic_DNA"/>
</dbReference>
<feature type="domain" description="MYND-type" evidence="5">
    <location>
        <begin position="71"/>
        <end position="119"/>
    </location>
</feature>
<evidence type="ECO:0000256" key="2">
    <source>
        <dbReference type="ARBA" id="ARBA00022771"/>
    </source>
</evidence>
<dbReference type="InterPro" id="IPR046341">
    <property type="entry name" value="SET_dom_sf"/>
</dbReference>
<keyword evidence="1" id="KW-0479">Metal-binding</keyword>
<evidence type="ECO:0000256" key="1">
    <source>
        <dbReference type="ARBA" id="ARBA00022723"/>
    </source>
</evidence>
<name>A0ABR4BJT0_9LECA</name>
<dbReference type="PANTHER" id="PTHR12197">
    <property type="entry name" value="HISTONE-LYSINE N-METHYLTRANSFERASE SMYD"/>
    <property type="match status" value="1"/>
</dbReference>
<proteinExistence type="predicted"/>
<protein>
    <recommendedName>
        <fullName evidence="5">MYND-type domain-containing protein</fullName>
    </recommendedName>
</protein>
<sequence>MADPSLISSVTEMNDKFLGDIKCPYKLYIADSRMSGAGFGIFVREEVPAGKEVFRVAVPTVSAVESAVDVCDNCFAWVGSNDPFRAPIELSVCGSCKAVKYCSKGCQRAAWRRYHKEEYKIYREINAHARKAKEFSSAIRMLVRLVVLHQHRRLTDKQWQAILSLKSHKALIEQSKALD</sequence>
<dbReference type="PANTHER" id="PTHR12197:SF251">
    <property type="entry name" value="EG:BACR7C10.4 PROTEIN"/>
    <property type="match status" value="1"/>
</dbReference>
<comment type="caution">
    <text evidence="6">The sequence shown here is derived from an EMBL/GenBank/DDBJ whole genome shotgun (WGS) entry which is preliminary data.</text>
</comment>
<dbReference type="InterPro" id="IPR050869">
    <property type="entry name" value="H3K4_H4K5_MeTrfase"/>
</dbReference>
<dbReference type="Proteomes" id="UP001590951">
    <property type="component" value="Unassembled WGS sequence"/>
</dbReference>
<reference evidence="6 7" key="1">
    <citation type="submission" date="2024-09" db="EMBL/GenBank/DDBJ databases">
        <title>Rethinking Asexuality: The Enigmatic Case of Functional Sexual Genes in Lepraria (Stereocaulaceae).</title>
        <authorList>
            <person name="Doellman M."/>
            <person name="Sun Y."/>
            <person name="Barcenas-Pena A."/>
            <person name="Lumbsch H.T."/>
            <person name="Grewe F."/>
        </authorList>
    </citation>
    <scope>NUCLEOTIDE SEQUENCE [LARGE SCALE GENOMIC DNA]</scope>
    <source>
        <strain evidence="6 7">Grewe 0041</strain>
    </source>
</reference>
<dbReference type="Gene3D" id="6.10.140.2220">
    <property type="match status" value="1"/>
</dbReference>
<evidence type="ECO:0000313" key="7">
    <source>
        <dbReference type="Proteomes" id="UP001590951"/>
    </source>
</evidence>
<dbReference type="PROSITE" id="PS50865">
    <property type="entry name" value="ZF_MYND_2"/>
    <property type="match status" value="1"/>
</dbReference>